<reference evidence="2" key="1">
    <citation type="journal article" date="2014" name="PLoS ONE">
        <title>Transcriptome-Based Identification of ABC Transporters in the Western Tarnished Plant Bug Lygus hesperus.</title>
        <authorList>
            <person name="Hull J.J."/>
            <person name="Chaney K."/>
            <person name="Geib S.M."/>
            <person name="Fabrick J.A."/>
            <person name="Brent C.S."/>
            <person name="Walsh D."/>
            <person name="Lavine L.C."/>
        </authorList>
    </citation>
    <scope>NUCLEOTIDE SEQUENCE</scope>
</reference>
<evidence type="ECO:0000256" key="1">
    <source>
        <dbReference type="SAM" id="Coils"/>
    </source>
</evidence>
<dbReference type="Pfam" id="PF03564">
    <property type="entry name" value="DUF1759"/>
    <property type="match status" value="1"/>
</dbReference>
<dbReference type="EMBL" id="GBHO01012082">
    <property type="protein sequence ID" value="JAG31522.1"/>
    <property type="molecule type" value="Transcribed_RNA"/>
</dbReference>
<feature type="non-terminal residue" evidence="2">
    <location>
        <position position="594"/>
    </location>
</feature>
<reference evidence="2" key="2">
    <citation type="submission" date="2014-07" db="EMBL/GenBank/DDBJ databases">
        <authorList>
            <person name="Hull J."/>
        </authorList>
    </citation>
    <scope>NUCLEOTIDE SEQUENCE</scope>
</reference>
<dbReference type="InterPro" id="IPR021109">
    <property type="entry name" value="Peptidase_aspartic_dom_sf"/>
</dbReference>
<dbReference type="PANTHER" id="PTHR47331">
    <property type="entry name" value="PHD-TYPE DOMAIN-CONTAINING PROTEIN"/>
    <property type="match status" value="1"/>
</dbReference>
<dbReference type="Gene3D" id="2.40.70.10">
    <property type="entry name" value="Acid Proteases"/>
    <property type="match status" value="1"/>
</dbReference>
<proteinExistence type="predicted"/>
<feature type="non-terminal residue" evidence="2">
    <location>
        <position position="1"/>
    </location>
</feature>
<protein>
    <submittedName>
        <fullName evidence="2">Transcription-associated protein 1</fullName>
    </submittedName>
</protein>
<dbReference type="InterPro" id="IPR005312">
    <property type="entry name" value="DUF1759"/>
</dbReference>
<name>A0A0A9YEL5_LYGHE</name>
<organism evidence="2">
    <name type="scientific">Lygus hesperus</name>
    <name type="common">Western plant bug</name>
    <dbReference type="NCBI Taxonomy" id="30085"/>
    <lineage>
        <taxon>Eukaryota</taxon>
        <taxon>Metazoa</taxon>
        <taxon>Ecdysozoa</taxon>
        <taxon>Arthropoda</taxon>
        <taxon>Hexapoda</taxon>
        <taxon>Insecta</taxon>
        <taxon>Pterygota</taxon>
        <taxon>Neoptera</taxon>
        <taxon>Paraneoptera</taxon>
        <taxon>Hemiptera</taxon>
        <taxon>Heteroptera</taxon>
        <taxon>Panheteroptera</taxon>
        <taxon>Cimicomorpha</taxon>
        <taxon>Miridae</taxon>
        <taxon>Mirini</taxon>
        <taxon>Lygus</taxon>
    </lineage>
</organism>
<dbReference type="PANTHER" id="PTHR47331:SF5">
    <property type="entry name" value="RIBONUCLEASE H"/>
    <property type="match status" value="1"/>
</dbReference>
<evidence type="ECO:0000313" key="2">
    <source>
        <dbReference type="EMBL" id="JAG31522.1"/>
    </source>
</evidence>
<feature type="coiled-coil region" evidence="1">
    <location>
        <begin position="16"/>
        <end position="43"/>
    </location>
</feature>
<dbReference type="AlphaFoldDB" id="A0A0A9YEL5"/>
<gene>
    <name evidence="2" type="ORF">CM83_9050</name>
</gene>
<sequence>SSTVTSQDCDLFVTQARELDKLRAEYEEAVVELEEVKAEMDDAYVPSLECLNEFLGMVDKVRIALRKFDPSPTIESHRLSLNATLGTGPASCRVKLEPLKLMNFDGSPENWNPFYQQFLELIDQNQDFSNLQRMTYLVSHLTGSAKSIVAGIPPIEANYELLKKTLKDRFEDKRALGHYYLDKILNLKSLTQESEKGLNSFLEEFVGATEALKKLGIVDLFEFFLLYLSTKKLDSETIRHFDMHHRDKDVPTFQNLVSFVRAQTRILARSKKPMGASSTLSKPSSGPKNPLVFVAQQESSSGPAPPTTPDTRKCCSCCHQEGSHPLEKCPAFLKMLPKQRFGFVKSSHRCYRCLAKHFSRSCMSTNTCSKCQRSHNELLHFSDAVSSNLSVMQSSENHPIGGEISSAPLTATTASSQSRYTTVLLATAQVIVVDRFGQHVTLRALIDNGSQSHFVQRALCEKLGLSPRPHHSVVRGIGKNTSPIQEQVSLTFCSRIDSSVKFTINALVMEELTDRLPAVPVDISCLSHLMDLELADQVFNLPGPVDLLIGAELWPSICGARKIAGPSNTPYGLQSSLGWLVMGPAPVSSYFVSS</sequence>
<accession>A0A0A9YEL5</accession>
<keyword evidence="1" id="KW-0175">Coiled coil</keyword>